<dbReference type="Gene3D" id="1.10.10.10">
    <property type="entry name" value="Winged helix-like DNA-binding domain superfamily/Winged helix DNA-binding domain"/>
    <property type="match status" value="1"/>
</dbReference>
<dbReference type="GO" id="GO:0000978">
    <property type="term" value="F:RNA polymerase II cis-regulatory region sequence-specific DNA binding"/>
    <property type="evidence" value="ECO:0007669"/>
    <property type="project" value="TreeGrafter"/>
</dbReference>
<reference evidence="10 11" key="1">
    <citation type="submission" date="2019-03" db="EMBL/GenBank/DDBJ databases">
        <title>An improved genome assembly of the fluke Schistosoma japonicum.</title>
        <authorList>
            <person name="Hu W."/>
            <person name="Luo F."/>
            <person name="Yin M."/>
            <person name="Mo X."/>
            <person name="Sun C."/>
            <person name="Wu Q."/>
            <person name="Zhu B."/>
            <person name="Xiang M."/>
            <person name="Wang J."/>
            <person name="Wang Y."/>
            <person name="Zhang T."/>
            <person name="Xu B."/>
            <person name="Zheng H."/>
            <person name="Feng Z."/>
        </authorList>
    </citation>
    <scope>NUCLEOTIDE SEQUENCE [LARGE SCALE GENOMIC DNA]</scope>
    <source>
        <strain evidence="10">HuSjv2</strain>
        <tissue evidence="10">Worms</tissue>
    </source>
</reference>
<dbReference type="InterPro" id="IPR001523">
    <property type="entry name" value="Paired_dom"/>
</dbReference>
<dbReference type="OrthoDB" id="3225452at2759"/>
<comment type="subcellular location">
    <subcellularLocation>
        <location evidence="1">Nucleus</location>
    </subcellularLocation>
</comment>
<evidence type="ECO:0000256" key="7">
    <source>
        <dbReference type="ARBA" id="ARBA00023242"/>
    </source>
</evidence>
<comment type="caution">
    <text evidence="10">The sequence shown here is derived from an EMBL/GenBank/DDBJ whole genome shotgun (WGS) entry which is preliminary data.</text>
</comment>
<accession>A0A4Z2D792</accession>
<protein>
    <submittedName>
        <fullName evidence="10">Protein gooseberry-neuro</fullName>
    </submittedName>
</protein>
<keyword evidence="7" id="KW-0539">Nucleus</keyword>
<keyword evidence="5" id="KW-0238">DNA-binding</keyword>
<organism evidence="10 11">
    <name type="scientific">Schistosoma japonicum</name>
    <name type="common">Blood fluke</name>
    <dbReference type="NCBI Taxonomy" id="6182"/>
    <lineage>
        <taxon>Eukaryota</taxon>
        <taxon>Metazoa</taxon>
        <taxon>Spiralia</taxon>
        <taxon>Lophotrochozoa</taxon>
        <taxon>Platyhelminthes</taxon>
        <taxon>Trematoda</taxon>
        <taxon>Digenea</taxon>
        <taxon>Strigeidida</taxon>
        <taxon>Schistosomatoidea</taxon>
        <taxon>Schistosomatidae</taxon>
        <taxon>Schistosoma</taxon>
    </lineage>
</organism>
<keyword evidence="11" id="KW-1185">Reference proteome</keyword>
<dbReference type="InterPro" id="IPR009057">
    <property type="entry name" value="Homeodomain-like_sf"/>
</dbReference>
<proteinExistence type="predicted"/>
<dbReference type="PROSITE" id="PS51057">
    <property type="entry name" value="PAIRED_2"/>
    <property type="match status" value="1"/>
</dbReference>
<dbReference type="GO" id="GO:0005634">
    <property type="term" value="C:nucleus"/>
    <property type="evidence" value="ECO:0007669"/>
    <property type="project" value="UniProtKB-SubCell"/>
</dbReference>
<keyword evidence="3" id="KW-0563">Paired box</keyword>
<evidence type="ECO:0000313" key="10">
    <source>
        <dbReference type="EMBL" id="TNN12362.1"/>
    </source>
</evidence>
<dbReference type="EMBL" id="SKCS01000234">
    <property type="protein sequence ID" value="TNN12362.1"/>
    <property type="molecule type" value="Genomic_DNA"/>
</dbReference>
<keyword evidence="4" id="KW-0805">Transcription regulation</keyword>
<evidence type="ECO:0000256" key="8">
    <source>
        <dbReference type="SAM" id="MobiDB-lite"/>
    </source>
</evidence>
<dbReference type="InterPro" id="IPR036388">
    <property type="entry name" value="WH-like_DNA-bd_sf"/>
</dbReference>
<evidence type="ECO:0000259" key="9">
    <source>
        <dbReference type="PROSITE" id="PS51057"/>
    </source>
</evidence>
<evidence type="ECO:0000256" key="2">
    <source>
        <dbReference type="ARBA" id="ARBA00022473"/>
    </source>
</evidence>
<evidence type="ECO:0000256" key="1">
    <source>
        <dbReference type="ARBA" id="ARBA00004123"/>
    </source>
</evidence>
<sequence length="490" mass="55572">MQNIGNYSENTKDIPSSSCYTNLIISPSSSSSSSSRLLPSTSNPIFNLDFASATYKEWLHIMNQLYHIDHSQQLIHNMQYSLPNTSYTETVDNSTRTTNIETFNTNCNQLTIDKQDTSRRTFESLMNSDSLLSQYYYYYNYYFRLRNARKLLQPQQQNQLITDELLKSEQNNNEITSMLDKQDSLKHLTTTTTITTSNCSIASSTLTKSINKNTHLFSSSKFPPILFEGQGRVNQLGGMFINGRPLPYETRLKIVELSNNGIRPCDISRQLKVSHGCVSKILQRYSETGSVSPGATGGARKSRSNQNPQQHCDEHFQYTTTTSATTTTNTTISASSLSNHSRNSRQTHIKLSRLTKMNKSKRRLFSTNSNAINCVGNQLSTKPQSYSLSRKKLQCIPSIDPTLSPFQQHQLEINKQHIQQQHEAIDLSMNKQSKITRSEMMTTLPSSTTYVPITLSSMFCNTHMLQLPNKFSTEITSLEQHAVNNSLRCY</sequence>
<dbReference type="InterPro" id="IPR043182">
    <property type="entry name" value="PAIRED_DNA-bd_dom"/>
</dbReference>
<keyword evidence="2" id="KW-0217">Developmental protein</keyword>
<evidence type="ECO:0000256" key="6">
    <source>
        <dbReference type="ARBA" id="ARBA00023163"/>
    </source>
</evidence>
<dbReference type="SMART" id="SM00351">
    <property type="entry name" value="PAX"/>
    <property type="match status" value="1"/>
</dbReference>
<dbReference type="STRING" id="6182.A0A4Z2D792"/>
<name>A0A4Z2D792_SCHJA</name>
<keyword evidence="6" id="KW-0804">Transcription</keyword>
<dbReference type="InterPro" id="IPR043565">
    <property type="entry name" value="PAX_fam"/>
</dbReference>
<dbReference type="AlphaFoldDB" id="A0A4Z2D792"/>
<dbReference type="PROSITE" id="PS00034">
    <property type="entry name" value="PAIRED_1"/>
    <property type="match status" value="1"/>
</dbReference>
<evidence type="ECO:0000256" key="3">
    <source>
        <dbReference type="ARBA" id="ARBA00022724"/>
    </source>
</evidence>
<dbReference type="Pfam" id="PF00292">
    <property type="entry name" value="PAX"/>
    <property type="match status" value="1"/>
</dbReference>
<feature type="region of interest" description="Disordered" evidence="8">
    <location>
        <begin position="288"/>
        <end position="310"/>
    </location>
</feature>
<feature type="domain" description="Paired" evidence="9">
    <location>
        <begin position="229"/>
        <end position="355"/>
    </location>
</feature>
<dbReference type="PANTHER" id="PTHR45636">
    <property type="entry name" value="PAIRED BOX PROTEIN PAX-6-RELATED-RELATED"/>
    <property type="match status" value="1"/>
</dbReference>
<gene>
    <name evidence="10" type="ORF">EWB00_003798</name>
</gene>
<dbReference type="Proteomes" id="UP000311919">
    <property type="component" value="Unassembled WGS sequence"/>
</dbReference>
<evidence type="ECO:0000256" key="4">
    <source>
        <dbReference type="ARBA" id="ARBA00023015"/>
    </source>
</evidence>
<evidence type="ECO:0000256" key="5">
    <source>
        <dbReference type="ARBA" id="ARBA00023125"/>
    </source>
</evidence>
<dbReference type="PRINTS" id="PR00027">
    <property type="entry name" value="PAIREDBOX"/>
</dbReference>
<evidence type="ECO:0000313" key="11">
    <source>
        <dbReference type="Proteomes" id="UP000311919"/>
    </source>
</evidence>
<dbReference type="GO" id="GO:0000981">
    <property type="term" value="F:DNA-binding transcription factor activity, RNA polymerase II-specific"/>
    <property type="evidence" value="ECO:0007669"/>
    <property type="project" value="TreeGrafter"/>
</dbReference>
<dbReference type="SUPFAM" id="SSF46689">
    <property type="entry name" value="Homeodomain-like"/>
    <property type="match status" value="1"/>
</dbReference>